<dbReference type="SUPFAM" id="SSF63829">
    <property type="entry name" value="Calcium-dependent phosphotriesterase"/>
    <property type="match status" value="1"/>
</dbReference>
<dbReference type="PROSITE" id="PS51257">
    <property type="entry name" value="PROKAR_LIPOPROTEIN"/>
    <property type="match status" value="1"/>
</dbReference>
<dbReference type="RefSeq" id="WP_248359429.1">
    <property type="nucleotide sequence ID" value="NZ_AP025591.1"/>
</dbReference>
<name>A0ABM7WRN4_9BACT</name>
<protein>
    <recommendedName>
        <fullName evidence="4">Pyrrolo-quinoline quinone</fullName>
    </recommendedName>
</protein>
<evidence type="ECO:0000313" key="3">
    <source>
        <dbReference type="Proteomes" id="UP001162891"/>
    </source>
</evidence>
<dbReference type="EMBL" id="AP025591">
    <property type="protein sequence ID" value="BDG02133.1"/>
    <property type="molecule type" value="Genomic_DNA"/>
</dbReference>
<proteinExistence type="predicted"/>
<evidence type="ECO:0000256" key="1">
    <source>
        <dbReference type="SAM" id="MobiDB-lite"/>
    </source>
</evidence>
<keyword evidence="3" id="KW-1185">Reference proteome</keyword>
<feature type="region of interest" description="Disordered" evidence="1">
    <location>
        <begin position="377"/>
        <end position="399"/>
    </location>
</feature>
<reference evidence="3" key="1">
    <citation type="journal article" date="2022" name="Int. J. Syst. Evol. Microbiol.">
        <title>Anaeromyxobacter oryzae sp. nov., Anaeromyxobacter diazotrophicus sp. nov. and Anaeromyxobacter paludicola sp. nov., isolated from paddy soils.</title>
        <authorList>
            <person name="Itoh H."/>
            <person name="Xu Z."/>
            <person name="Mise K."/>
            <person name="Masuda Y."/>
            <person name="Ushijima N."/>
            <person name="Hayakawa C."/>
            <person name="Shiratori Y."/>
            <person name="Senoo K."/>
        </authorList>
    </citation>
    <scope>NUCLEOTIDE SEQUENCE [LARGE SCALE GENOMIC DNA]</scope>
    <source>
        <strain evidence="3">Red232</strain>
    </source>
</reference>
<organism evidence="2 3">
    <name type="scientific">Anaeromyxobacter oryzae</name>
    <dbReference type="NCBI Taxonomy" id="2918170"/>
    <lineage>
        <taxon>Bacteria</taxon>
        <taxon>Pseudomonadati</taxon>
        <taxon>Myxococcota</taxon>
        <taxon>Myxococcia</taxon>
        <taxon>Myxococcales</taxon>
        <taxon>Cystobacterineae</taxon>
        <taxon>Anaeromyxobacteraceae</taxon>
        <taxon>Anaeromyxobacter</taxon>
    </lineage>
</organism>
<dbReference type="Proteomes" id="UP001162891">
    <property type="component" value="Chromosome"/>
</dbReference>
<gene>
    <name evidence="2" type="ORF">AMOR_11290</name>
</gene>
<accession>A0ABM7WRN4</accession>
<sequence length="583" mass="60506">MRSRLALVLVVAGVACHTSRRGAPTPELQCAGAAEWPQWSLGPGHGGTTCARGAPLSRILLTAQVDDSVEAEKAESGGDLLVHYQTPLVAGDDVIVEHKSGPYVACTPPGTPGPACGPAAWATQTWGERGWRWQGGALGAVWAFESDWKPPPDGPTLAGWEPVFHAALVGTAGSLVAVPGARGTLHLVDRASGELVRTVAPLGDDPDTYVAGPVTADAAGNAWYTGIRLDPVDPWGDSGRDADGFLCEVRPDGTFRVARFADLVPGAPTPGDTCETAYASSAPPPWPPVDATGAPLPTRTIRCGAQRPQVNAAPAIGADGTVFVISRAHRAARTAFVVAVTPELAPRWATSLAHRLADGCGVRVPYGTGPDACRPGTAQGVDPETNAAPSGLALDQSTSSPVALPDGGVLYGAYTAYNGERGHLFRLGADGAPLGTYDFGWDITPAVFAHGGTFSIVLKDNDYPGGPYRITQLDAALAPEWRFTSTETRACSRSADGSVPCADDGQHPRGFEWCVNAVAVDRDGVVYANSEDGNLYAIRPGGAVRDRIFLQQALGAAYTPVSLDAAGRVYAQNDGRLFVVGGP</sequence>
<evidence type="ECO:0000313" key="2">
    <source>
        <dbReference type="EMBL" id="BDG02133.1"/>
    </source>
</evidence>
<evidence type="ECO:0008006" key="4">
    <source>
        <dbReference type="Google" id="ProtNLM"/>
    </source>
</evidence>